<evidence type="ECO:0000313" key="2">
    <source>
        <dbReference type="Proteomes" id="UP000221405"/>
    </source>
</evidence>
<keyword evidence="2" id="KW-1185">Reference proteome</keyword>
<gene>
    <name evidence="1" type="ORF">AM1_142</name>
</gene>
<protein>
    <submittedName>
        <fullName evidence="1">Uncharacterized protein</fullName>
    </submittedName>
</protein>
<proteinExistence type="predicted"/>
<evidence type="ECO:0000313" key="1">
    <source>
        <dbReference type="EMBL" id="ARM66269.1"/>
    </source>
</evidence>
<name>A0A1W6JJ64_9CAUD</name>
<organism evidence="1 2">
    <name type="scientific">Lactococcus phage AM1</name>
    <dbReference type="NCBI Taxonomy" id="1965467"/>
    <lineage>
        <taxon>Viruses</taxon>
        <taxon>Duplodnaviria</taxon>
        <taxon>Heunggongvirae</taxon>
        <taxon>Uroviricota</taxon>
        <taxon>Caudoviricetes</taxon>
        <taxon>Audreyjarvisvirus</taxon>
        <taxon>Audreyjarvisvirus AM1</taxon>
    </lineage>
</organism>
<dbReference type="Proteomes" id="UP000221405">
    <property type="component" value="Segment"/>
</dbReference>
<dbReference type="EMBL" id="KY554768">
    <property type="protein sequence ID" value="ARM66269.1"/>
    <property type="molecule type" value="Genomic_DNA"/>
</dbReference>
<reference evidence="1 2" key="1">
    <citation type="journal article" date="2017" name="Viruses">
        <title>Phage Biodiversity in Artisanal Cheese Wheys Reflects the Complexity of the Fermentation Process.</title>
        <authorList>
            <person name="Mahony J."/>
            <person name="Moscarelli A."/>
            <person name="Kelleher P."/>
            <person name="Lugli G.A."/>
            <person name="Ventura M."/>
            <person name="Settanni L."/>
            <person name="van Sinderen D."/>
        </authorList>
    </citation>
    <scope>NUCLEOTIDE SEQUENCE [LARGE SCALE GENOMIC DNA]</scope>
</reference>
<sequence length="110" mass="13055">MKINLNNEELLQMMLEPQEFNDINSIFVRLKSEGLSPEDWYLTEIPSERVYLFENTSGDKFFDIYFLDDNIVRPQYFKSPESWDGNSETYINVHDAETIKEAIEKYEVGE</sequence>
<accession>A0A1W6JJ64</accession>